<evidence type="ECO:0000313" key="2">
    <source>
        <dbReference type="Proteomes" id="UP000009168"/>
    </source>
</evidence>
<dbReference type="Proteomes" id="UP000009168">
    <property type="component" value="Unassembled WGS sequence"/>
</dbReference>
<sequence>MININKQLNEWLSIQQNQKNDIGHNINFIKINKYKKQDVEDIFNFNIRILEIKTFNKCLESCQISFIYDIQSDLLKI</sequence>
<dbReference type="GeneID" id="7843366"/>
<proteinExistence type="predicted"/>
<dbReference type="RefSeq" id="XP_001031150.1">
    <property type="nucleotide sequence ID" value="XM_001031150.1"/>
</dbReference>
<reference evidence="2" key="1">
    <citation type="journal article" date="2006" name="PLoS Biol.">
        <title>Macronuclear genome sequence of the ciliate Tetrahymena thermophila, a model eukaryote.</title>
        <authorList>
            <person name="Eisen J.A."/>
            <person name="Coyne R.S."/>
            <person name="Wu M."/>
            <person name="Wu D."/>
            <person name="Thiagarajan M."/>
            <person name="Wortman J.R."/>
            <person name="Badger J.H."/>
            <person name="Ren Q."/>
            <person name="Amedeo P."/>
            <person name="Jones K.M."/>
            <person name="Tallon L.J."/>
            <person name="Delcher A.L."/>
            <person name="Salzberg S.L."/>
            <person name="Silva J.C."/>
            <person name="Haas B.J."/>
            <person name="Majoros W.H."/>
            <person name="Farzad M."/>
            <person name="Carlton J.M."/>
            <person name="Smith R.K. Jr."/>
            <person name="Garg J."/>
            <person name="Pearlman R.E."/>
            <person name="Karrer K.M."/>
            <person name="Sun L."/>
            <person name="Manning G."/>
            <person name="Elde N.C."/>
            <person name="Turkewitz A.P."/>
            <person name="Asai D.J."/>
            <person name="Wilkes D.E."/>
            <person name="Wang Y."/>
            <person name="Cai H."/>
            <person name="Collins K."/>
            <person name="Stewart B.A."/>
            <person name="Lee S.R."/>
            <person name="Wilamowska K."/>
            <person name="Weinberg Z."/>
            <person name="Ruzzo W.L."/>
            <person name="Wloga D."/>
            <person name="Gaertig J."/>
            <person name="Frankel J."/>
            <person name="Tsao C.-C."/>
            <person name="Gorovsky M.A."/>
            <person name="Keeling P.J."/>
            <person name="Waller R.F."/>
            <person name="Patron N.J."/>
            <person name="Cherry J.M."/>
            <person name="Stover N.A."/>
            <person name="Krieger C.J."/>
            <person name="del Toro C."/>
            <person name="Ryder H.F."/>
            <person name="Williamson S.C."/>
            <person name="Barbeau R.A."/>
            <person name="Hamilton E.P."/>
            <person name="Orias E."/>
        </authorList>
    </citation>
    <scope>NUCLEOTIDE SEQUENCE [LARGE SCALE GENOMIC DNA]</scope>
    <source>
        <strain evidence="2">SB210</strain>
    </source>
</reference>
<protein>
    <submittedName>
        <fullName evidence="1">Uncharacterized protein</fullName>
    </submittedName>
</protein>
<dbReference type="EMBL" id="GG662513">
    <property type="protein sequence ID" value="EAR83487.1"/>
    <property type="molecule type" value="Genomic_DNA"/>
</dbReference>
<name>Q22E25_TETTS</name>
<accession>Q22E25</accession>
<dbReference type="InParanoid" id="Q22E25"/>
<keyword evidence="2" id="KW-1185">Reference proteome</keyword>
<dbReference type="HOGENOM" id="CLU_2643480_0_0_1"/>
<organism evidence="1 2">
    <name type="scientific">Tetrahymena thermophila (strain SB210)</name>
    <dbReference type="NCBI Taxonomy" id="312017"/>
    <lineage>
        <taxon>Eukaryota</taxon>
        <taxon>Sar</taxon>
        <taxon>Alveolata</taxon>
        <taxon>Ciliophora</taxon>
        <taxon>Intramacronucleata</taxon>
        <taxon>Oligohymenophorea</taxon>
        <taxon>Hymenostomatida</taxon>
        <taxon>Tetrahymenina</taxon>
        <taxon>Tetrahymenidae</taxon>
        <taxon>Tetrahymena</taxon>
    </lineage>
</organism>
<dbReference type="KEGG" id="tet:TTHERM_00925330"/>
<evidence type="ECO:0000313" key="1">
    <source>
        <dbReference type="EMBL" id="EAR83487.1"/>
    </source>
</evidence>
<gene>
    <name evidence="1" type="ORF">TTHERM_00925330</name>
</gene>
<dbReference type="AlphaFoldDB" id="Q22E25"/>